<comment type="subcellular location">
    <subcellularLocation>
        <location evidence="1">Nucleus</location>
    </subcellularLocation>
</comment>
<dbReference type="Pfam" id="PF15365">
    <property type="entry name" value="PNRC"/>
    <property type="match status" value="1"/>
</dbReference>
<evidence type="ECO:0008006" key="9">
    <source>
        <dbReference type="Google" id="ProtNLM"/>
    </source>
</evidence>
<feature type="region of interest" description="Disordered" evidence="6">
    <location>
        <begin position="1"/>
        <end position="106"/>
    </location>
</feature>
<reference evidence="7" key="1">
    <citation type="journal article" date="2023" name="IScience">
        <title>Live-bearing cockroach genome reveals convergent evolutionary mechanisms linked to viviparity in insects and beyond.</title>
        <authorList>
            <person name="Fouks B."/>
            <person name="Harrison M.C."/>
            <person name="Mikhailova A.A."/>
            <person name="Marchal E."/>
            <person name="English S."/>
            <person name="Carruthers M."/>
            <person name="Jennings E.C."/>
            <person name="Chiamaka E.L."/>
            <person name="Frigard R.A."/>
            <person name="Pippel M."/>
            <person name="Attardo G.M."/>
            <person name="Benoit J.B."/>
            <person name="Bornberg-Bauer E."/>
            <person name="Tobe S.S."/>
        </authorList>
    </citation>
    <scope>NUCLEOTIDE SEQUENCE</scope>
    <source>
        <strain evidence="7">Stay&amp;Tobe</strain>
    </source>
</reference>
<dbReference type="AlphaFoldDB" id="A0AAD8ALE6"/>
<dbReference type="InterPro" id="IPR028322">
    <property type="entry name" value="PNRC-like_rgn"/>
</dbReference>
<keyword evidence="2" id="KW-0805">Transcription regulation</keyword>
<feature type="compositionally biased region" description="Polar residues" evidence="6">
    <location>
        <begin position="1"/>
        <end position="26"/>
    </location>
</feature>
<evidence type="ECO:0000256" key="1">
    <source>
        <dbReference type="ARBA" id="ARBA00004123"/>
    </source>
</evidence>
<name>A0AAD8ALE6_DIPPU</name>
<protein>
    <recommendedName>
        <fullName evidence="9">Proline-rich nuclear receptor coactivator 2</fullName>
    </recommendedName>
</protein>
<dbReference type="Proteomes" id="UP001233999">
    <property type="component" value="Unassembled WGS sequence"/>
</dbReference>
<keyword evidence="3" id="KW-0010">Activator</keyword>
<evidence type="ECO:0000313" key="7">
    <source>
        <dbReference type="EMBL" id="KAJ9601299.1"/>
    </source>
</evidence>
<evidence type="ECO:0000256" key="3">
    <source>
        <dbReference type="ARBA" id="ARBA00023159"/>
    </source>
</evidence>
<accession>A0AAD8ALE6</accession>
<dbReference type="GO" id="GO:0005634">
    <property type="term" value="C:nucleus"/>
    <property type="evidence" value="ECO:0007669"/>
    <property type="project" value="UniProtKB-SubCell"/>
</dbReference>
<evidence type="ECO:0000256" key="5">
    <source>
        <dbReference type="ARBA" id="ARBA00023242"/>
    </source>
</evidence>
<comment type="caution">
    <text evidence="7">The sequence shown here is derived from an EMBL/GenBank/DDBJ whole genome shotgun (WGS) entry which is preliminary data.</text>
</comment>
<dbReference type="EMBL" id="JASPKZ010000023">
    <property type="protein sequence ID" value="KAJ9601299.1"/>
    <property type="molecule type" value="Genomic_DNA"/>
</dbReference>
<evidence type="ECO:0000256" key="2">
    <source>
        <dbReference type="ARBA" id="ARBA00023015"/>
    </source>
</evidence>
<keyword evidence="8" id="KW-1185">Reference proteome</keyword>
<keyword evidence="4" id="KW-0804">Transcription</keyword>
<organism evidence="7 8">
    <name type="scientific">Diploptera punctata</name>
    <name type="common">Pacific beetle cockroach</name>
    <dbReference type="NCBI Taxonomy" id="6984"/>
    <lineage>
        <taxon>Eukaryota</taxon>
        <taxon>Metazoa</taxon>
        <taxon>Ecdysozoa</taxon>
        <taxon>Arthropoda</taxon>
        <taxon>Hexapoda</taxon>
        <taxon>Insecta</taxon>
        <taxon>Pterygota</taxon>
        <taxon>Neoptera</taxon>
        <taxon>Polyneoptera</taxon>
        <taxon>Dictyoptera</taxon>
        <taxon>Blattodea</taxon>
        <taxon>Blaberoidea</taxon>
        <taxon>Blaberidae</taxon>
        <taxon>Diplopterinae</taxon>
        <taxon>Diploptera</taxon>
    </lineage>
</organism>
<dbReference type="InterPro" id="IPR026780">
    <property type="entry name" value="PNRC1/2"/>
</dbReference>
<sequence length="169" mass="18667">MTNTTTMVEKSTERLSNSGSVSSGNRYKNVRPRSKSSTYFQSIVTPSRGKHRKVESQREEVKEHECKIKSSEAGVHLTNATKQGSPKLKLRASPSKEGSPRSSPTLGVFYAGAKFSEPPSPTALPKPPTHWTSCMYMTSGNTFPLISPERPEKCREISHQLKMLLNVSA</sequence>
<keyword evidence="5" id="KW-0539">Nucleus</keyword>
<dbReference type="GO" id="GO:0016071">
    <property type="term" value="P:mRNA metabolic process"/>
    <property type="evidence" value="ECO:0007669"/>
    <property type="project" value="UniProtKB-ARBA"/>
</dbReference>
<feature type="compositionally biased region" description="Basic and acidic residues" evidence="6">
    <location>
        <begin position="54"/>
        <end position="70"/>
    </location>
</feature>
<evidence type="ECO:0000256" key="6">
    <source>
        <dbReference type="SAM" id="MobiDB-lite"/>
    </source>
</evidence>
<reference evidence="7" key="2">
    <citation type="submission" date="2023-05" db="EMBL/GenBank/DDBJ databases">
        <authorList>
            <person name="Fouks B."/>
        </authorList>
    </citation>
    <scope>NUCLEOTIDE SEQUENCE</scope>
    <source>
        <strain evidence="7">Stay&amp;Tobe</strain>
        <tissue evidence="7">Testes</tissue>
    </source>
</reference>
<evidence type="ECO:0000313" key="8">
    <source>
        <dbReference type="Proteomes" id="UP001233999"/>
    </source>
</evidence>
<proteinExistence type="predicted"/>
<evidence type="ECO:0000256" key="4">
    <source>
        <dbReference type="ARBA" id="ARBA00023163"/>
    </source>
</evidence>
<feature type="compositionally biased region" description="Polar residues" evidence="6">
    <location>
        <begin position="35"/>
        <end position="45"/>
    </location>
</feature>
<gene>
    <name evidence="7" type="ORF">L9F63_000521</name>
</gene>
<dbReference type="PANTHER" id="PTHR15405">
    <property type="entry name" value="PROLINE-RICH NUCLEAR RECEPTOR COACTIVATOR"/>
    <property type="match status" value="1"/>
</dbReference>